<dbReference type="CDD" id="cd02021">
    <property type="entry name" value="GntK"/>
    <property type="match status" value="1"/>
</dbReference>
<evidence type="ECO:0000256" key="4">
    <source>
        <dbReference type="ARBA" id="ARBA00022679"/>
    </source>
</evidence>
<evidence type="ECO:0000256" key="6">
    <source>
        <dbReference type="ARBA" id="ARBA00022777"/>
    </source>
</evidence>
<reference evidence="10" key="1">
    <citation type="submission" date="2021-06" db="EMBL/GenBank/DDBJ databases">
        <authorList>
            <person name="Kallberg Y."/>
            <person name="Tangrot J."/>
            <person name="Rosling A."/>
        </authorList>
    </citation>
    <scope>NUCLEOTIDE SEQUENCE</scope>
    <source>
        <strain evidence="10">AZ414A</strain>
    </source>
</reference>
<proteinExistence type="inferred from homology"/>
<comment type="similarity">
    <text evidence="2 9">Belongs to the gluconokinase GntK/GntV family.</text>
</comment>
<evidence type="ECO:0000256" key="9">
    <source>
        <dbReference type="RuleBase" id="RU363066"/>
    </source>
</evidence>
<dbReference type="PANTHER" id="PTHR43442:SF3">
    <property type="entry name" value="GLUCONOKINASE-RELATED"/>
    <property type="match status" value="1"/>
</dbReference>
<protein>
    <recommendedName>
        <fullName evidence="3 9">Gluconokinase</fullName>
        <ecNumber evidence="3 9">2.7.1.12</ecNumber>
    </recommendedName>
</protein>
<dbReference type="AlphaFoldDB" id="A0A9N8VAP4"/>
<dbReference type="PANTHER" id="PTHR43442">
    <property type="entry name" value="GLUCONOKINASE-RELATED"/>
    <property type="match status" value="1"/>
</dbReference>
<keyword evidence="4 9" id="KW-0808">Transferase</keyword>
<dbReference type="NCBIfam" id="TIGR01313">
    <property type="entry name" value="therm_gnt_kin"/>
    <property type="match status" value="1"/>
</dbReference>
<dbReference type="InterPro" id="IPR031322">
    <property type="entry name" value="Shikimate/glucono_kinase"/>
</dbReference>
<name>A0A9N8VAP4_9GLOM</name>
<dbReference type="GO" id="GO:0005737">
    <property type="term" value="C:cytoplasm"/>
    <property type="evidence" value="ECO:0007669"/>
    <property type="project" value="TreeGrafter"/>
</dbReference>
<organism evidence="10 11">
    <name type="scientific">Diversispora eburnea</name>
    <dbReference type="NCBI Taxonomy" id="1213867"/>
    <lineage>
        <taxon>Eukaryota</taxon>
        <taxon>Fungi</taxon>
        <taxon>Fungi incertae sedis</taxon>
        <taxon>Mucoromycota</taxon>
        <taxon>Glomeromycotina</taxon>
        <taxon>Glomeromycetes</taxon>
        <taxon>Diversisporales</taxon>
        <taxon>Diversisporaceae</taxon>
        <taxon>Diversispora</taxon>
    </lineage>
</organism>
<dbReference type="SUPFAM" id="SSF52540">
    <property type="entry name" value="P-loop containing nucleoside triphosphate hydrolases"/>
    <property type="match status" value="1"/>
</dbReference>
<keyword evidence="7 9" id="KW-0067">ATP-binding</keyword>
<dbReference type="Proteomes" id="UP000789706">
    <property type="component" value="Unassembled WGS sequence"/>
</dbReference>
<evidence type="ECO:0000256" key="8">
    <source>
        <dbReference type="ARBA" id="ARBA00048090"/>
    </source>
</evidence>
<keyword evidence="11" id="KW-1185">Reference proteome</keyword>
<dbReference type="GO" id="GO:0005975">
    <property type="term" value="P:carbohydrate metabolic process"/>
    <property type="evidence" value="ECO:0007669"/>
    <property type="project" value="InterPro"/>
</dbReference>
<dbReference type="EC" id="2.7.1.12" evidence="3 9"/>
<comment type="catalytic activity">
    <reaction evidence="8 9">
        <text>D-gluconate + ATP = 6-phospho-D-gluconate + ADP + H(+)</text>
        <dbReference type="Rhea" id="RHEA:19433"/>
        <dbReference type="ChEBI" id="CHEBI:15378"/>
        <dbReference type="ChEBI" id="CHEBI:18391"/>
        <dbReference type="ChEBI" id="CHEBI:30616"/>
        <dbReference type="ChEBI" id="CHEBI:58759"/>
        <dbReference type="ChEBI" id="CHEBI:456216"/>
        <dbReference type="EC" id="2.7.1.12"/>
    </reaction>
</comment>
<dbReference type="Gene3D" id="3.40.50.300">
    <property type="entry name" value="P-loop containing nucleotide triphosphate hydrolases"/>
    <property type="match status" value="1"/>
</dbReference>
<dbReference type="Pfam" id="PF01202">
    <property type="entry name" value="SKI"/>
    <property type="match status" value="1"/>
</dbReference>
<comment type="caution">
    <text evidence="10">The sequence shown here is derived from an EMBL/GenBank/DDBJ whole genome shotgun (WGS) entry which is preliminary data.</text>
</comment>
<dbReference type="EMBL" id="CAJVPK010000105">
    <property type="protein sequence ID" value="CAG8449811.1"/>
    <property type="molecule type" value="Genomic_DNA"/>
</dbReference>
<keyword evidence="6 9" id="KW-0418">Kinase</keyword>
<sequence>MGVSGSGKSTIGNIISLEKGMPFIEGDNLHPLSNIEKMTAGIPLNDSDRKPWLQSIKESLKQVISFPSTNQVGGGILVTCSALKLEYRNYLRKLSLDEECNVSIKVWFIYLKGSRELIEKRLIQRQDHFMKVNLLKSQFEALEEPNEELEDEIIIVEIDDKDLNKVKNEIIDKIKLVIK</sequence>
<evidence type="ECO:0000256" key="1">
    <source>
        <dbReference type="ARBA" id="ARBA00004875"/>
    </source>
</evidence>
<evidence type="ECO:0000256" key="7">
    <source>
        <dbReference type="ARBA" id="ARBA00022840"/>
    </source>
</evidence>
<comment type="pathway">
    <text evidence="1 9">Carbohydrate acid metabolism; D-gluconate degradation.</text>
</comment>
<evidence type="ECO:0000256" key="2">
    <source>
        <dbReference type="ARBA" id="ARBA00008420"/>
    </source>
</evidence>
<keyword evidence="5 9" id="KW-0547">Nucleotide-binding</keyword>
<evidence type="ECO:0000313" key="10">
    <source>
        <dbReference type="EMBL" id="CAG8449811.1"/>
    </source>
</evidence>
<dbReference type="GO" id="GO:0005524">
    <property type="term" value="F:ATP binding"/>
    <property type="evidence" value="ECO:0007669"/>
    <property type="project" value="UniProtKB-KW"/>
</dbReference>
<evidence type="ECO:0000313" key="11">
    <source>
        <dbReference type="Proteomes" id="UP000789706"/>
    </source>
</evidence>
<evidence type="ECO:0000256" key="5">
    <source>
        <dbReference type="ARBA" id="ARBA00022741"/>
    </source>
</evidence>
<accession>A0A9N8VAP4</accession>
<dbReference type="GO" id="GO:0046316">
    <property type="term" value="F:gluconokinase activity"/>
    <property type="evidence" value="ECO:0007669"/>
    <property type="project" value="UniProtKB-EC"/>
</dbReference>
<dbReference type="InterPro" id="IPR027417">
    <property type="entry name" value="P-loop_NTPase"/>
</dbReference>
<gene>
    <name evidence="10" type="ORF">DEBURN_LOCUS2053</name>
</gene>
<dbReference type="OrthoDB" id="275177at2759"/>
<evidence type="ECO:0000256" key="3">
    <source>
        <dbReference type="ARBA" id="ARBA00012054"/>
    </source>
</evidence>
<dbReference type="InterPro" id="IPR006001">
    <property type="entry name" value="Therm_gnt_kin"/>
</dbReference>